<comment type="caution">
    <text evidence="2">The sequence shown here is derived from an EMBL/GenBank/DDBJ whole genome shotgun (WGS) entry which is preliminary data.</text>
</comment>
<reference evidence="2" key="2">
    <citation type="journal article" date="2023" name="Commun. Biol.">
        <title>Intrasexual cuticular hydrocarbon dimorphism in a wasp sheds light on hydrocarbon biosynthesis genes in Hymenoptera.</title>
        <authorList>
            <person name="Moris V.C."/>
            <person name="Podsiadlowski L."/>
            <person name="Martin S."/>
            <person name="Oeyen J.P."/>
            <person name="Donath A."/>
            <person name="Petersen M."/>
            <person name="Wilbrandt J."/>
            <person name="Misof B."/>
            <person name="Liedtke D."/>
            <person name="Thamm M."/>
            <person name="Scheiner R."/>
            <person name="Schmitt T."/>
            <person name="Niehuis O."/>
        </authorList>
    </citation>
    <scope>NUCLEOTIDE SEQUENCE</scope>
    <source>
        <strain evidence="2">GBR_01_08_01A</strain>
    </source>
</reference>
<evidence type="ECO:0000313" key="3">
    <source>
        <dbReference type="Proteomes" id="UP001258017"/>
    </source>
</evidence>
<name>A0AAD9VLX5_9HYME</name>
<dbReference type="EMBL" id="JAIFRP010000244">
    <property type="protein sequence ID" value="KAK2578537.1"/>
    <property type="molecule type" value="Genomic_DNA"/>
</dbReference>
<keyword evidence="3" id="KW-1185">Reference proteome</keyword>
<reference evidence="2" key="1">
    <citation type="submission" date="2021-08" db="EMBL/GenBank/DDBJ databases">
        <authorList>
            <person name="Misof B."/>
            <person name="Oliver O."/>
            <person name="Podsiadlowski L."/>
            <person name="Donath A."/>
            <person name="Peters R."/>
            <person name="Mayer C."/>
            <person name="Rust J."/>
            <person name="Gunkel S."/>
            <person name="Lesny P."/>
            <person name="Martin S."/>
            <person name="Oeyen J.P."/>
            <person name="Petersen M."/>
            <person name="Panagiotis P."/>
            <person name="Wilbrandt J."/>
            <person name="Tanja T."/>
        </authorList>
    </citation>
    <scope>NUCLEOTIDE SEQUENCE</scope>
    <source>
        <strain evidence="2">GBR_01_08_01A</strain>
        <tissue evidence="2">Thorax + abdomen</tissue>
    </source>
</reference>
<dbReference type="Proteomes" id="UP001258017">
    <property type="component" value="Unassembled WGS sequence"/>
</dbReference>
<dbReference type="AlphaFoldDB" id="A0AAD9VLX5"/>
<feature type="compositionally biased region" description="Polar residues" evidence="1">
    <location>
        <begin position="39"/>
        <end position="64"/>
    </location>
</feature>
<evidence type="ECO:0000256" key="1">
    <source>
        <dbReference type="SAM" id="MobiDB-lite"/>
    </source>
</evidence>
<evidence type="ECO:0000313" key="2">
    <source>
        <dbReference type="EMBL" id="KAK2578537.1"/>
    </source>
</evidence>
<gene>
    <name evidence="2" type="ORF">KPH14_012026</name>
</gene>
<organism evidence="2 3">
    <name type="scientific">Odynerus spinipes</name>
    <dbReference type="NCBI Taxonomy" id="1348599"/>
    <lineage>
        <taxon>Eukaryota</taxon>
        <taxon>Metazoa</taxon>
        <taxon>Ecdysozoa</taxon>
        <taxon>Arthropoda</taxon>
        <taxon>Hexapoda</taxon>
        <taxon>Insecta</taxon>
        <taxon>Pterygota</taxon>
        <taxon>Neoptera</taxon>
        <taxon>Endopterygota</taxon>
        <taxon>Hymenoptera</taxon>
        <taxon>Apocrita</taxon>
        <taxon>Aculeata</taxon>
        <taxon>Vespoidea</taxon>
        <taxon>Vespidae</taxon>
        <taxon>Eumeninae</taxon>
        <taxon>Odynerus</taxon>
    </lineage>
</organism>
<feature type="region of interest" description="Disordered" evidence="1">
    <location>
        <begin position="39"/>
        <end position="79"/>
    </location>
</feature>
<proteinExistence type="predicted"/>
<protein>
    <submittedName>
        <fullName evidence="2">Uncharacterized protein</fullName>
    </submittedName>
</protein>
<accession>A0AAD9VLX5</accession>
<feature type="region of interest" description="Disordered" evidence="1">
    <location>
        <begin position="1"/>
        <end position="24"/>
    </location>
</feature>
<sequence length="79" mass="9011">MALLRTPPQGHTSLEQSDESHAHDLAQQLLRVQEKLQRLKNQQPEESQNASATINTQPPDQNYNEIAIEKTHQQRQSSV</sequence>